<dbReference type="Pfam" id="PF00378">
    <property type="entry name" value="ECH_1"/>
    <property type="match status" value="1"/>
</dbReference>
<evidence type="ECO:0000313" key="1">
    <source>
        <dbReference type="EMBL" id="ADP80900.1"/>
    </source>
</evidence>
<dbReference type="CDD" id="cd06558">
    <property type="entry name" value="crotonase-like"/>
    <property type="match status" value="1"/>
</dbReference>
<dbReference type="STRING" id="298654.FraEuI1c_2874"/>
<dbReference type="Gene3D" id="3.90.226.10">
    <property type="entry name" value="2-enoyl-CoA Hydratase, Chain A, domain 1"/>
    <property type="match status" value="1"/>
</dbReference>
<dbReference type="InParanoid" id="E3J921"/>
<sequence>MAAIEVRAPGDGSLRVTINRPDKLNAFTPEMYRALRDAIRRGESDPDVEVIVIGGWPRAFGTGADIEALGRLLADSDPLAVYEFPDSMPFETIRDCEKVVVAAVQGLCLGAGFVIAALCDLVVATHDARFGMPEGRLGFSDPFGPACLFTKLPTAYLKYLLLTGEQMSADDGWRLGFIATVTDPPAFEPAVDALVRAIQQTGGGARRNYKKYVNDLLPRADTKAIFADLRTDEGRAAVTAFAARRRARS</sequence>
<reference evidence="1 2" key="1">
    <citation type="submission" date="2010-10" db="EMBL/GenBank/DDBJ databases">
        <title>Complete sequence of Frankia sp. EuI1c.</title>
        <authorList>
            <consortium name="US DOE Joint Genome Institute"/>
            <person name="Lucas S."/>
            <person name="Copeland A."/>
            <person name="Lapidus A."/>
            <person name="Cheng J.-F."/>
            <person name="Bruce D."/>
            <person name="Goodwin L."/>
            <person name="Pitluck S."/>
            <person name="Chertkov O."/>
            <person name="Detter J.C."/>
            <person name="Han C."/>
            <person name="Tapia R."/>
            <person name="Land M."/>
            <person name="Hauser L."/>
            <person name="Jeffries C."/>
            <person name="Kyrpides N."/>
            <person name="Ivanova N."/>
            <person name="Mikhailova N."/>
            <person name="Beauchemin N."/>
            <person name="Sen A."/>
            <person name="Sur S.A."/>
            <person name="Gtari M."/>
            <person name="Wall L."/>
            <person name="Tisa L."/>
            <person name="Woyke T."/>
        </authorList>
    </citation>
    <scope>NUCLEOTIDE SEQUENCE [LARGE SCALE GENOMIC DNA]</scope>
    <source>
        <strain evidence="2">DSM 45817 / CECT 9037 / EuI1c</strain>
    </source>
</reference>
<proteinExistence type="predicted"/>
<dbReference type="KEGG" id="fri:FraEuI1c_2874"/>
<dbReference type="eggNOG" id="COG1024">
    <property type="taxonomic scope" value="Bacteria"/>
</dbReference>
<organism evidence="1 2">
    <name type="scientific">Pseudofrankia inefficax (strain DSM 45817 / CECT 9037 / DDB 130130 / EuI1c)</name>
    <name type="common">Frankia inefficax</name>
    <dbReference type="NCBI Taxonomy" id="298654"/>
    <lineage>
        <taxon>Bacteria</taxon>
        <taxon>Bacillati</taxon>
        <taxon>Actinomycetota</taxon>
        <taxon>Actinomycetes</taxon>
        <taxon>Frankiales</taxon>
        <taxon>Frankiaceae</taxon>
        <taxon>Pseudofrankia</taxon>
    </lineage>
</organism>
<dbReference type="InterPro" id="IPR029045">
    <property type="entry name" value="ClpP/crotonase-like_dom_sf"/>
</dbReference>
<dbReference type="HOGENOM" id="CLU_009834_7_2_11"/>
<protein>
    <submittedName>
        <fullName evidence="1">Enoyl-CoA hydratase/isomerase</fullName>
    </submittedName>
</protein>
<dbReference type="AlphaFoldDB" id="E3J921"/>
<dbReference type="OrthoDB" id="341912at2"/>
<keyword evidence="1" id="KW-0413">Isomerase</keyword>
<gene>
    <name evidence="1" type="ordered locus">FraEuI1c_2874</name>
</gene>
<evidence type="ECO:0000313" key="2">
    <source>
        <dbReference type="Proteomes" id="UP000002484"/>
    </source>
</evidence>
<accession>E3J921</accession>
<dbReference type="PANTHER" id="PTHR11941:SF54">
    <property type="entry name" value="ENOYL-COA HYDRATASE, MITOCHONDRIAL"/>
    <property type="match status" value="1"/>
</dbReference>
<dbReference type="EMBL" id="CP002299">
    <property type="protein sequence ID" value="ADP80900.1"/>
    <property type="molecule type" value="Genomic_DNA"/>
</dbReference>
<dbReference type="SUPFAM" id="SSF52096">
    <property type="entry name" value="ClpP/crotonase"/>
    <property type="match status" value="1"/>
</dbReference>
<dbReference type="Proteomes" id="UP000002484">
    <property type="component" value="Chromosome"/>
</dbReference>
<dbReference type="RefSeq" id="WP_013424018.1">
    <property type="nucleotide sequence ID" value="NC_014666.1"/>
</dbReference>
<keyword evidence="2" id="KW-1185">Reference proteome</keyword>
<name>E3J921_PSEI1</name>
<dbReference type="GO" id="GO:0006635">
    <property type="term" value="P:fatty acid beta-oxidation"/>
    <property type="evidence" value="ECO:0007669"/>
    <property type="project" value="TreeGrafter"/>
</dbReference>
<dbReference type="InterPro" id="IPR001753">
    <property type="entry name" value="Enoyl-CoA_hydra/iso"/>
</dbReference>
<dbReference type="PANTHER" id="PTHR11941">
    <property type="entry name" value="ENOYL-COA HYDRATASE-RELATED"/>
    <property type="match status" value="1"/>
</dbReference>
<dbReference type="GO" id="GO:0016853">
    <property type="term" value="F:isomerase activity"/>
    <property type="evidence" value="ECO:0007669"/>
    <property type="project" value="UniProtKB-KW"/>
</dbReference>